<sequence>MPTDRLVEEPMNSHRRTGYVAGIATLLTPFAVPFAAPPTAAAATALFAEGATRQSGEAQSAFGGAFCEENTCRSLGRGTITPSGSARRIQDAVDSTPGEIIVAGYSVGAAGVYNRLRTWEEDPTLAPDPERVVLVVTFGNPENKFGGDNRRVPGTGLPQTQPYDHLDVVAQYDSVADSPTRFGFYSAVNSLFSNRHFAYFEGLDVNDPDNLVYQAGNTTYMLIPAETLPMVSWLAPFVSDERLAELDAKYRPLVERDYDRPAYTPQGEGADWGNGTPPPSLQDPVAEPDQTTTETGESESQSPGRVAGADEPSAEDSAGAELVSVSASADAAPDGDDAQSSAADDPDSGLAETDVAAEVGNEESEAHQSDADDTSEIRGTREADDAEESDDSEESADADESASTEGSDDATDSDKADSDSGDSDKAGSDSGGSDSSSNDKAGGDKAGD</sequence>
<gene>
    <name evidence="1" type="ORF">OHX15_03770</name>
</gene>
<evidence type="ECO:0000313" key="1">
    <source>
        <dbReference type="EMBL" id="MDZ5084494.1"/>
    </source>
</evidence>
<dbReference type="Proteomes" id="UP001289645">
    <property type="component" value="Unassembled WGS sequence"/>
</dbReference>
<accession>A0ACC6MC21</accession>
<proteinExistence type="predicted"/>
<reference evidence="1 2" key="1">
    <citation type="journal article" date="2021" name="Chemosphere">
        <title>Bioballs carrying a syntrophic Rhodococcus and Mycolicibacterium consortium for simultaneous sorption and biodegradation of fuel oil in contaminated freshwater.</title>
        <authorList>
            <person name="Naloka K."/>
            <person name="Polrit D."/>
            <person name="Muangchinda C."/>
            <person name="Thoetkiattikul H."/>
            <person name="Pinyakong O."/>
        </authorList>
    </citation>
    <scope>NUCLEOTIDE SEQUENCE [LARGE SCALE GENOMIC DNA]</scope>
    <source>
        <strain evidence="1 2">J101</strain>
    </source>
</reference>
<name>A0ACC6MC21_MYCPF</name>
<comment type="caution">
    <text evidence="1">The sequence shown here is derived from an EMBL/GenBank/DDBJ whole genome shotgun (WGS) entry which is preliminary data.</text>
</comment>
<dbReference type="EMBL" id="JAOXLN010000002">
    <property type="protein sequence ID" value="MDZ5084494.1"/>
    <property type="molecule type" value="Genomic_DNA"/>
</dbReference>
<organism evidence="1 2">
    <name type="scientific">Mycolicibacterium parafortuitum</name>
    <name type="common">Mycobacterium parafortuitum</name>
    <dbReference type="NCBI Taxonomy" id="39692"/>
    <lineage>
        <taxon>Bacteria</taxon>
        <taxon>Bacillati</taxon>
        <taxon>Actinomycetota</taxon>
        <taxon>Actinomycetes</taxon>
        <taxon>Mycobacteriales</taxon>
        <taxon>Mycobacteriaceae</taxon>
        <taxon>Mycolicibacterium</taxon>
    </lineage>
</organism>
<protein>
    <submittedName>
        <fullName evidence="1">PE-PPE domain-containing protein</fullName>
    </submittedName>
</protein>
<keyword evidence="2" id="KW-1185">Reference proteome</keyword>
<evidence type="ECO:0000313" key="2">
    <source>
        <dbReference type="Proteomes" id="UP001289645"/>
    </source>
</evidence>